<keyword evidence="2" id="KW-1185">Reference proteome</keyword>
<proteinExistence type="predicted"/>
<protein>
    <submittedName>
        <fullName evidence="1">Uncharacterized protein</fullName>
    </submittedName>
</protein>
<dbReference type="Proteomes" id="UP000276215">
    <property type="component" value="Unassembled WGS sequence"/>
</dbReference>
<evidence type="ECO:0000313" key="2">
    <source>
        <dbReference type="Proteomes" id="UP000276215"/>
    </source>
</evidence>
<evidence type="ECO:0000313" key="1">
    <source>
        <dbReference type="EMBL" id="RPA99124.1"/>
    </source>
</evidence>
<dbReference type="EMBL" id="ML120389">
    <property type="protein sequence ID" value="RPA99124.1"/>
    <property type="molecule type" value="Genomic_DNA"/>
</dbReference>
<name>A0A3N4JZK9_9PEZI</name>
<organism evidence="1 2">
    <name type="scientific">Choiromyces venosus 120613-1</name>
    <dbReference type="NCBI Taxonomy" id="1336337"/>
    <lineage>
        <taxon>Eukaryota</taxon>
        <taxon>Fungi</taxon>
        <taxon>Dikarya</taxon>
        <taxon>Ascomycota</taxon>
        <taxon>Pezizomycotina</taxon>
        <taxon>Pezizomycetes</taxon>
        <taxon>Pezizales</taxon>
        <taxon>Tuberaceae</taxon>
        <taxon>Choiromyces</taxon>
    </lineage>
</organism>
<accession>A0A3N4JZK9</accession>
<gene>
    <name evidence="1" type="ORF">L873DRAFT_926776</name>
</gene>
<sequence>MSLVLIYNTRVTTLESIMMMLLSIPLAIAALLGITVVNTFPGKCGENLGIDKLRVGCGAFYDGFFSVGCCGPESSPLTFVCQYLFCEQYTRISR</sequence>
<reference evidence="1 2" key="1">
    <citation type="journal article" date="2018" name="Nat. Ecol. Evol.">
        <title>Pezizomycetes genomes reveal the molecular basis of ectomycorrhizal truffle lifestyle.</title>
        <authorList>
            <person name="Murat C."/>
            <person name="Payen T."/>
            <person name="Noel B."/>
            <person name="Kuo A."/>
            <person name="Morin E."/>
            <person name="Chen J."/>
            <person name="Kohler A."/>
            <person name="Krizsan K."/>
            <person name="Balestrini R."/>
            <person name="Da Silva C."/>
            <person name="Montanini B."/>
            <person name="Hainaut M."/>
            <person name="Levati E."/>
            <person name="Barry K.W."/>
            <person name="Belfiori B."/>
            <person name="Cichocki N."/>
            <person name="Clum A."/>
            <person name="Dockter R.B."/>
            <person name="Fauchery L."/>
            <person name="Guy J."/>
            <person name="Iotti M."/>
            <person name="Le Tacon F."/>
            <person name="Lindquist E.A."/>
            <person name="Lipzen A."/>
            <person name="Malagnac F."/>
            <person name="Mello A."/>
            <person name="Molinier V."/>
            <person name="Miyauchi S."/>
            <person name="Poulain J."/>
            <person name="Riccioni C."/>
            <person name="Rubini A."/>
            <person name="Sitrit Y."/>
            <person name="Splivallo R."/>
            <person name="Traeger S."/>
            <person name="Wang M."/>
            <person name="Zifcakova L."/>
            <person name="Wipf D."/>
            <person name="Zambonelli A."/>
            <person name="Paolocci F."/>
            <person name="Nowrousian M."/>
            <person name="Ottonello S."/>
            <person name="Baldrian P."/>
            <person name="Spatafora J.W."/>
            <person name="Henrissat B."/>
            <person name="Nagy L.G."/>
            <person name="Aury J.M."/>
            <person name="Wincker P."/>
            <person name="Grigoriev I.V."/>
            <person name="Bonfante P."/>
            <person name="Martin F.M."/>
        </authorList>
    </citation>
    <scope>NUCLEOTIDE SEQUENCE [LARGE SCALE GENOMIC DNA]</scope>
    <source>
        <strain evidence="1 2">120613-1</strain>
    </source>
</reference>
<dbReference type="AlphaFoldDB" id="A0A3N4JZK9"/>